<feature type="coiled-coil region" evidence="2">
    <location>
        <begin position="64"/>
        <end position="91"/>
    </location>
</feature>
<accession>A0A433JGB4</accession>
<evidence type="ECO:0000259" key="3">
    <source>
        <dbReference type="PROSITE" id="PS50994"/>
    </source>
</evidence>
<evidence type="ECO:0000256" key="2">
    <source>
        <dbReference type="SAM" id="Coils"/>
    </source>
</evidence>
<dbReference type="Gene3D" id="1.10.10.60">
    <property type="entry name" value="Homeodomain-like"/>
    <property type="match status" value="1"/>
</dbReference>
<dbReference type="Pfam" id="PF01527">
    <property type="entry name" value="HTH_Tnp_1"/>
    <property type="match status" value="1"/>
</dbReference>
<dbReference type="SUPFAM" id="SSF53098">
    <property type="entry name" value="Ribonuclease H-like"/>
    <property type="match status" value="1"/>
</dbReference>
<dbReference type="InterPro" id="IPR009057">
    <property type="entry name" value="Homeodomain-like_sf"/>
</dbReference>
<gene>
    <name evidence="4" type="ORF">EKM59_11765</name>
</gene>
<dbReference type="PANTHER" id="PTHR46889">
    <property type="entry name" value="TRANSPOSASE INSF FOR INSERTION SEQUENCE IS3B-RELATED"/>
    <property type="match status" value="1"/>
</dbReference>
<comment type="similarity">
    <text evidence="1">Belongs to the transposase 8 family.</text>
</comment>
<dbReference type="InterPro" id="IPR036397">
    <property type="entry name" value="RNaseH_sf"/>
</dbReference>
<dbReference type="InterPro" id="IPR025948">
    <property type="entry name" value="HTH-like_dom"/>
</dbReference>
<protein>
    <submittedName>
        <fullName evidence="4">IS3 family transposase</fullName>
    </submittedName>
</protein>
<sequence length="390" mass="44841">MKKVRQLYVKEFKVEAVNLVIERGYTIQEAATNLGVGKSTLAKWVRAYKQTPDAQTAFPGKGNLKPADAELKALKDELERVKRERDILKKALGLLCQSSRVKYQFIKKCIGEFSVTELCNALSVSMSGYYFWLTNPSSARAERDKELSKKITMIHHNSRQCYGSPRIYESLKKAHEKISRKRVIRLMQANNLSGKVKRRFKTTTNSNHALSISPNRLKQQFNVKLPNNVWVGDITYIPTGEGWLYLAVVIDLFSRQVVGWAMDKQMTRQLVGNALAMGCKNRNPKPGIMFHSDRGSQYASTEFRRLLTNHGFIASMSGKGNCFDNAVAESFFHSLKVEWIYPTRFTNREQAKQSIFEYIEVFYNRNRLHSTLNYCTPVEFEQKYWANNVA</sequence>
<dbReference type="NCBIfam" id="NF033516">
    <property type="entry name" value="transpos_IS3"/>
    <property type="match status" value="1"/>
</dbReference>
<dbReference type="RefSeq" id="WP_127057644.1">
    <property type="nucleotide sequence ID" value="NZ_RZGR01000075.1"/>
</dbReference>
<feature type="domain" description="Integrase catalytic" evidence="3">
    <location>
        <begin position="222"/>
        <end position="385"/>
    </location>
</feature>
<dbReference type="EMBL" id="RZGR01000075">
    <property type="protein sequence ID" value="RUQ78546.1"/>
    <property type="molecule type" value="Genomic_DNA"/>
</dbReference>
<dbReference type="AlphaFoldDB" id="A0A433JGB4"/>
<dbReference type="GO" id="GO:0015074">
    <property type="term" value="P:DNA integration"/>
    <property type="evidence" value="ECO:0007669"/>
    <property type="project" value="InterPro"/>
</dbReference>
<comment type="caution">
    <text evidence="4">The sequence shown here is derived from an EMBL/GenBank/DDBJ whole genome shotgun (WGS) entry which is preliminary data.</text>
</comment>
<dbReference type="PANTHER" id="PTHR46889:SF4">
    <property type="entry name" value="TRANSPOSASE INSO FOR INSERTION SEQUENCE ELEMENT IS911B-RELATED"/>
    <property type="match status" value="1"/>
</dbReference>
<dbReference type="Proteomes" id="UP000288012">
    <property type="component" value="Unassembled WGS sequence"/>
</dbReference>
<evidence type="ECO:0000313" key="4">
    <source>
        <dbReference type="EMBL" id="RUQ78546.1"/>
    </source>
</evidence>
<dbReference type="Pfam" id="PF13276">
    <property type="entry name" value="HTH_21"/>
    <property type="match status" value="1"/>
</dbReference>
<dbReference type="Pfam" id="PF00665">
    <property type="entry name" value="rve"/>
    <property type="match status" value="1"/>
</dbReference>
<dbReference type="PROSITE" id="PS50994">
    <property type="entry name" value="INTEGRASE"/>
    <property type="match status" value="1"/>
</dbReference>
<dbReference type="InterPro" id="IPR012337">
    <property type="entry name" value="RNaseH-like_sf"/>
</dbReference>
<evidence type="ECO:0000256" key="1">
    <source>
        <dbReference type="ARBA" id="ARBA00009964"/>
    </source>
</evidence>
<dbReference type="SUPFAM" id="SSF46689">
    <property type="entry name" value="Homeodomain-like"/>
    <property type="match status" value="1"/>
</dbReference>
<proteinExistence type="inferred from homology"/>
<dbReference type="Pfam" id="PF13333">
    <property type="entry name" value="rve_2"/>
    <property type="match status" value="1"/>
</dbReference>
<dbReference type="InterPro" id="IPR001584">
    <property type="entry name" value="Integrase_cat-core"/>
</dbReference>
<keyword evidence="5" id="KW-1185">Reference proteome</keyword>
<dbReference type="InterPro" id="IPR002514">
    <property type="entry name" value="Transposase_8"/>
</dbReference>
<dbReference type="InterPro" id="IPR050900">
    <property type="entry name" value="Transposase_IS3/IS150/IS904"/>
</dbReference>
<keyword evidence="2" id="KW-0175">Coiled coil</keyword>
<organism evidence="4 5">
    <name type="scientific">Legionella septentrionalis</name>
    <dbReference type="NCBI Taxonomy" id="2498109"/>
    <lineage>
        <taxon>Bacteria</taxon>
        <taxon>Pseudomonadati</taxon>
        <taxon>Pseudomonadota</taxon>
        <taxon>Gammaproteobacteria</taxon>
        <taxon>Legionellales</taxon>
        <taxon>Legionellaceae</taxon>
        <taxon>Legionella</taxon>
    </lineage>
</organism>
<dbReference type="GO" id="GO:0003677">
    <property type="term" value="F:DNA binding"/>
    <property type="evidence" value="ECO:0007669"/>
    <property type="project" value="InterPro"/>
</dbReference>
<dbReference type="GO" id="GO:0006313">
    <property type="term" value="P:DNA transposition"/>
    <property type="evidence" value="ECO:0007669"/>
    <property type="project" value="InterPro"/>
</dbReference>
<dbReference type="Gene3D" id="3.30.420.10">
    <property type="entry name" value="Ribonuclease H-like superfamily/Ribonuclease H"/>
    <property type="match status" value="1"/>
</dbReference>
<dbReference type="InterPro" id="IPR048020">
    <property type="entry name" value="Transpos_IS3"/>
</dbReference>
<dbReference type="GO" id="GO:0004803">
    <property type="term" value="F:transposase activity"/>
    <property type="evidence" value="ECO:0007669"/>
    <property type="project" value="InterPro"/>
</dbReference>
<name>A0A433JGB4_9GAMM</name>
<reference evidence="4 5" key="1">
    <citation type="submission" date="2018-12" db="EMBL/GenBank/DDBJ databases">
        <title>Legionella sp,whole genome shotgun sequence.</title>
        <authorList>
            <person name="Wu H."/>
        </authorList>
    </citation>
    <scope>NUCLEOTIDE SEQUENCE [LARGE SCALE GENOMIC DNA]</scope>
    <source>
        <strain evidence="5">km714</strain>
    </source>
</reference>
<evidence type="ECO:0000313" key="5">
    <source>
        <dbReference type="Proteomes" id="UP000288012"/>
    </source>
</evidence>